<reference evidence="16" key="1">
    <citation type="submission" date="2011-05" db="EMBL/GenBank/DDBJ databases">
        <authorList>
            <person name="Richards S.R."/>
            <person name="Qu J."/>
            <person name="Jiang H."/>
            <person name="Jhangiani S.N."/>
            <person name="Agravi P."/>
            <person name="Goodspeed R."/>
            <person name="Gross S."/>
            <person name="Mandapat C."/>
            <person name="Jackson L."/>
            <person name="Mathew T."/>
            <person name="Pu L."/>
            <person name="Thornton R."/>
            <person name="Saada N."/>
            <person name="Wilczek-Boney K.B."/>
            <person name="Lee S."/>
            <person name="Kovar C."/>
            <person name="Wu Y."/>
            <person name="Scherer S.E."/>
            <person name="Worley K.C."/>
            <person name="Muzny D.M."/>
            <person name="Gibbs R."/>
        </authorList>
    </citation>
    <scope>NUCLEOTIDE SEQUENCE</scope>
    <source>
        <strain evidence="16">Brora</strain>
    </source>
</reference>
<dbReference type="Pfam" id="PF00858">
    <property type="entry name" value="ASC"/>
    <property type="match status" value="1"/>
</dbReference>
<feature type="transmembrane region" description="Helical" evidence="14">
    <location>
        <begin position="201"/>
        <end position="220"/>
    </location>
</feature>
<evidence type="ECO:0000313" key="15">
    <source>
        <dbReference type="EnsemblMetazoa" id="SMAR005918-PA"/>
    </source>
</evidence>
<evidence type="ECO:0000256" key="1">
    <source>
        <dbReference type="ARBA" id="ARBA00004141"/>
    </source>
</evidence>
<evidence type="ECO:0000256" key="5">
    <source>
        <dbReference type="ARBA" id="ARBA00022692"/>
    </source>
</evidence>
<keyword evidence="6 14" id="KW-1133">Transmembrane helix</keyword>
<dbReference type="InterPro" id="IPR001873">
    <property type="entry name" value="ENaC"/>
</dbReference>
<dbReference type="GO" id="GO:0005886">
    <property type="term" value="C:plasma membrane"/>
    <property type="evidence" value="ECO:0007669"/>
    <property type="project" value="TreeGrafter"/>
</dbReference>
<sequence>MDYKGPFTFIDFKWNASYSTSEPFAVFYLHTGAFNHVYGGLAIAQLFTTGLETRFRIYEKEFKNLNSPRNPCAPAEEVVKCRNKCMDRILLQNLTCGLPFINLTLTLLKSRTCTSIEEIANNFWKTWTITKSMAKIVKSCHCKRKCNEIKYSLHMDTESTKLISHNHTQLKLLFAAETHETLIEKEVFSLSALASDIGGTLGLYLGLSVFTIIDLISFVVRRLICKYHLVPLPNSLPGGEEEEEDSAIDIFEDSSIDSTTPEPTMGNEETQAERNIDPTPTDNVPLRYSYVTRSGRGVKTPVRLDV</sequence>
<evidence type="ECO:0000256" key="3">
    <source>
        <dbReference type="ARBA" id="ARBA00022448"/>
    </source>
</evidence>
<dbReference type="Proteomes" id="UP000014500">
    <property type="component" value="Unassembled WGS sequence"/>
</dbReference>
<keyword evidence="5 12" id="KW-0812">Transmembrane</keyword>
<evidence type="ECO:0000256" key="7">
    <source>
        <dbReference type="ARBA" id="ARBA00023053"/>
    </source>
</evidence>
<keyword evidence="4 12" id="KW-0894">Sodium channel</keyword>
<dbReference type="PANTHER" id="PTHR11690">
    <property type="entry name" value="AMILORIDE-SENSITIVE SODIUM CHANNEL-RELATED"/>
    <property type="match status" value="1"/>
</dbReference>
<keyword evidence="9 14" id="KW-0472">Membrane</keyword>
<dbReference type="AlphaFoldDB" id="T1IXI5"/>
<dbReference type="PhylomeDB" id="T1IXI5"/>
<comment type="similarity">
    <text evidence="2 12">Belongs to the amiloride-sensitive sodium channel (TC 1.A.6) family.</text>
</comment>
<evidence type="ECO:0000256" key="2">
    <source>
        <dbReference type="ARBA" id="ARBA00007193"/>
    </source>
</evidence>
<evidence type="ECO:0000256" key="6">
    <source>
        <dbReference type="ARBA" id="ARBA00022989"/>
    </source>
</evidence>
<dbReference type="EnsemblMetazoa" id="SMAR005918-RA">
    <property type="protein sequence ID" value="SMAR005918-PA"/>
    <property type="gene ID" value="SMAR005918"/>
</dbReference>
<comment type="subcellular location">
    <subcellularLocation>
        <location evidence="1">Membrane</location>
        <topology evidence="1">Multi-pass membrane protein</topology>
    </subcellularLocation>
</comment>
<evidence type="ECO:0000256" key="12">
    <source>
        <dbReference type="RuleBase" id="RU000679"/>
    </source>
</evidence>
<evidence type="ECO:0000256" key="14">
    <source>
        <dbReference type="SAM" id="Phobius"/>
    </source>
</evidence>
<keyword evidence="16" id="KW-1185">Reference proteome</keyword>
<evidence type="ECO:0000313" key="16">
    <source>
        <dbReference type="Proteomes" id="UP000014500"/>
    </source>
</evidence>
<keyword evidence="8 12" id="KW-0406">Ion transport</keyword>
<keyword evidence="11 12" id="KW-0407">Ion channel</keyword>
<evidence type="ECO:0000256" key="11">
    <source>
        <dbReference type="ARBA" id="ARBA00023303"/>
    </source>
</evidence>
<name>T1IXI5_STRMM</name>
<protein>
    <submittedName>
        <fullName evidence="15">Uncharacterized protein</fullName>
    </submittedName>
</protein>
<dbReference type="Gene3D" id="1.10.287.770">
    <property type="entry name" value="YojJ-like"/>
    <property type="match status" value="1"/>
</dbReference>
<reference evidence="15" key="2">
    <citation type="submission" date="2015-02" db="UniProtKB">
        <authorList>
            <consortium name="EnsemblMetazoa"/>
        </authorList>
    </citation>
    <scope>IDENTIFICATION</scope>
</reference>
<evidence type="ECO:0000256" key="13">
    <source>
        <dbReference type="SAM" id="MobiDB-lite"/>
    </source>
</evidence>
<organism evidence="15 16">
    <name type="scientific">Strigamia maritima</name>
    <name type="common">European centipede</name>
    <name type="synonym">Geophilus maritimus</name>
    <dbReference type="NCBI Taxonomy" id="126957"/>
    <lineage>
        <taxon>Eukaryota</taxon>
        <taxon>Metazoa</taxon>
        <taxon>Ecdysozoa</taxon>
        <taxon>Arthropoda</taxon>
        <taxon>Myriapoda</taxon>
        <taxon>Chilopoda</taxon>
        <taxon>Pleurostigmophora</taxon>
        <taxon>Geophilomorpha</taxon>
        <taxon>Linotaeniidae</taxon>
        <taxon>Strigamia</taxon>
    </lineage>
</organism>
<evidence type="ECO:0000256" key="10">
    <source>
        <dbReference type="ARBA" id="ARBA00023201"/>
    </source>
</evidence>
<accession>T1IXI5</accession>
<dbReference type="GO" id="GO:0015280">
    <property type="term" value="F:ligand-gated sodium channel activity"/>
    <property type="evidence" value="ECO:0007669"/>
    <property type="project" value="TreeGrafter"/>
</dbReference>
<keyword evidence="3 12" id="KW-0813">Transport</keyword>
<evidence type="ECO:0000256" key="4">
    <source>
        <dbReference type="ARBA" id="ARBA00022461"/>
    </source>
</evidence>
<dbReference type="HOGENOM" id="CLU_910058_0_0_1"/>
<evidence type="ECO:0000256" key="8">
    <source>
        <dbReference type="ARBA" id="ARBA00023065"/>
    </source>
</evidence>
<dbReference type="PANTHER" id="PTHR11690:SF300">
    <property type="entry name" value="PICKPOCKET PROTEIN 19"/>
    <property type="match status" value="1"/>
</dbReference>
<feature type="region of interest" description="Disordered" evidence="13">
    <location>
        <begin position="251"/>
        <end position="287"/>
    </location>
</feature>
<proteinExistence type="inferred from homology"/>
<keyword evidence="10 12" id="KW-0739">Sodium transport</keyword>
<evidence type="ECO:0000256" key="9">
    <source>
        <dbReference type="ARBA" id="ARBA00023136"/>
    </source>
</evidence>
<keyword evidence="7" id="KW-0915">Sodium</keyword>
<dbReference type="EMBL" id="JH431648">
    <property type="status" value="NOT_ANNOTATED_CDS"/>
    <property type="molecule type" value="Genomic_DNA"/>
</dbReference>